<evidence type="ECO:0000313" key="2">
    <source>
        <dbReference type="Proteomes" id="UP000683360"/>
    </source>
</evidence>
<sequence>MSKYHSRFPSVYSKSIYASVQKFGEIIVSSDQGDFSIHKRKDRQAQFMVALPTKNINNMTLTFQKHISTKLTSVPGCSLLPVDRMVFSCDRQNKIRVLKSDGSKNFEKKNDGQTLDVVFIGGDSIAVTYRYSLHLKINIIDLKKHKLNKSININAYFVGVVYKDGHLIYCDGTKGITMINLNDEFITSIGVLPYLQIWRTLQHSVTD</sequence>
<keyword evidence="2" id="KW-1185">Reference proteome</keyword>
<evidence type="ECO:0000313" key="1">
    <source>
        <dbReference type="EMBL" id="CAG2208909.1"/>
    </source>
</evidence>
<comment type="caution">
    <text evidence="1">The sequence shown here is derived from an EMBL/GenBank/DDBJ whole genome shotgun (WGS) entry which is preliminary data.</text>
</comment>
<proteinExistence type="predicted"/>
<accession>A0A8S3RLC3</accession>
<protein>
    <submittedName>
        <fullName evidence="1">Uncharacterized protein</fullName>
    </submittedName>
</protein>
<gene>
    <name evidence="1" type="ORF">MEDL_23128</name>
</gene>
<name>A0A8S3RLC3_MYTED</name>
<organism evidence="1 2">
    <name type="scientific">Mytilus edulis</name>
    <name type="common">Blue mussel</name>
    <dbReference type="NCBI Taxonomy" id="6550"/>
    <lineage>
        <taxon>Eukaryota</taxon>
        <taxon>Metazoa</taxon>
        <taxon>Spiralia</taxon>
        <taxon>Lophotrochozoa</taxon>
        <taxon>Mollusca</taxon>
        <taxon>Bivalvia</taxon>
        <taxon>Autobranchia</taxon>
        <taxon>Pteriomorphia</taxon>
        <taxon>Mytilida</taxon>
        <taxon>Mytiloidea</taxon>
        <taxon>Mytilidae</taxon>
        <taxon>Mytilinae</taxon>
        <taxon>Mytilus</taxon>
    </lineage>
</organism>
<reference evidence="1" key="1">
    <citation type="submission" date="2021-03" db="EMBL/GenBank/DDBJ databases">
        <authorList>
            <person name="Bekaert M."/>
        </authorList>
    </citation>
    <scope>NUCLEOTIDE SEQUENCE</scope>
</reference>
<dbReference type="AlphaFoldDB" id="A0A8S3RLC3"/>
<dbReference type="Proteomes" id="UP000683360">
    <property type="component" value="Unassembled WGS sequence"/>
</dbReference>
<dbReference type="EMBL" id="CAJPWZ010001126">
    <property type="protein sequence ID" value="CAG2208909.1"/>
    <property type="molecule type" value="Genomic_DNA"/>
</dbReference>
<dbReference type="SUPFAM" id="SSF101898">
    <property type="entry name" value="NHL repeat"/>
    <property type="match status" value="1"/>
</dbReference>